<gene>
    <name evidence="10" type="ORF">METZ01_LOCUS80513</name>
</gene>
<dbReference type="NCBIfam" id="TIGR00276">
    <property type="entry name" value="tRNA epoxyqueuosine(34) reductase QueG"/>
    <property type="match status" value="1"/>
</dbReference>
<dbReference type="AlphaFoldDB" id="A0A381UHN7"/>
<feature type="domain" description="4Fe-4S ferredoxin-type" evidence="9">
    <location>
        <begin position="142"/>
        <end position="172"/>
    </location>
</feature>
<dbReference type="PANTHER" id="PTHR30002:SF4">
    <property type="entry name" value="EPOXYQUEUOSINE REDUCTASE"/>
    <property type="match status" value="1"/>
</dbReference>
<dbReference type="InterPro" id="IPR017896">
    <property type="entry name" value="4Fe4S_Fe-S-bd"/>
</dbReference>
<organism evidence="10">
    <name type="scientific">marine metagenome</name>
    <dbReference type="NCBI Taxonomy" id="408172"/>
    <lineage>
        <taxon>unclassified sequences</taxon>
        <taxon>metagenomes</taxon>
        <taxon>ecological metagenomes</taxon>
    </lineage>
</organism>
<dbReference type="GO" id="GO:0046872">
    <property type="term" value="F:metal ion binding"/>
    <property type="evidence" value="ECO:0007669"/>
    <property type="project" value="UniProtKB-KW"/>
</dbReference>
<keyword evidence="6" id="KW-0560">Oxidoreductase</keyword>
<dbReference type="Gene3D" id="3.30.70.20">
    <property type="match status" value="1"/>
</dbReference>
<dbReference type="GO" id="GO:0051539">
    <property type="term" value="F:4 iron, 4 sulfur cluster binding"/>
    <property type="evidence" value="ECO:0007669"/>
    <property type="project" value="UniProtKB-KW"/>
</dbReference>
<protein>
    <recommendedName>
        <fullName evidence="9">4Fe-4S ferredoxin-type domain-containing protein</fullName>
    </recommendedName>
</protein>
<dbReference type="Pfam" id="PF08331">
    <property type="entry name" value="QueG_DUF1730"/>
    <property type="match status" value="1"/>
</dbReference>
<keyword evidence="4" id="KW-0479">Metal-binding</keyword>
<reference evidence="10" key="1">
    <citation type="submission" date="2018-05" db="EMBL/GenBank/DDBJ databases">
        <authorList>
            <person name="Lanie J.A."/>
            <person name="Ng W.-L."/>
            <person name="Kazmierczak K.M."/>
            <person name="Andrzejewski T.M."/>
            <person name="Davidsen T.M."/>
            <person name="Wayne K.J."/>
            <person name="Tettelin H."/>
            <person name="Glass J.I."/>
            <person name="Rusch D."/>
            <person name="Podicherti R."/>
            <person name="Tsui H.-C.T."/>
            <person name="Winkler M.E."/>
        </authorList>
    </citation>
    <scope>NUCLEOTIDE SEQUENCE</scope>
</reference>
<keyword evidence="8" id="KW-0411">Iron-sulfur</keyword>
<evidence type="ECO:0000259" key="9">
    <source>
        <dbReference type="PROSITE" id="PS51379"/>
    </source>
</evidence>
<dbReference type="InterPro" id="IPR013542">
    <property type="entry name" value="QueG_DUF1730"/>
</dbReference>
<evidence type="ECO:0000256" key="2">
    <source>
        <dbReference type="ARBA" id="ARBA00022490"/>
    </source>
</evidence>
<evidence type="ECO:0000313" key="10">
    <source>
        <dbReference type="EMBL" id="SVA27659.1"/>
    </source>
</evidence>
<dbReference type="PROSITE" id="PS00198">
    <property type="entry name" value="4FE4S_FER_1"/>
    <property type="match status" value="1"/>
</dbReference>
<keyword evidence="5" id="KW-0671">Queuosine biosynthesis</keyword>
<dbReference type="PROSITE" id="PS51379">
    <property type="entry name" value="4FE4S_FER_2"/>
    <property type="match status" value="1"/>
</dbReference>
<keyword evidence="1" id="KW-0004">4Fe-4S</keyword>
<name>A0A381UHN7_9ZZZZ</name>
<evidence type="ECO:0000256" key="3">
    <source>
        <dbReference type="ARBA" id="ARBA00022694"/>
    </source>
</evidence>
<keyword evidence="2" id="KW-0963">Cytoplasm</keyword>
<evidence type="ECO:0000256" key="5">
    <source>
        <dbReference type="ARBA" id="ARBA00022785"/>
    </source>
</evidence>
<dbReference type="InterPro" id="IPR004453">
    <property type="entry name" value="QueG"/>
</dbReference>
<dbReference type="GO" id="GO:0008616">
    <property type="term" value="P:tRNA queuosine(34) biosynthetic process"/>
    <property type="evidence" value="ECO:0007669"/>
    <property type="project" value="UniProtKB-KW"/>
</dbReference>
<dbReference type="Pfam" id="PF13484">
    <property type="entry name" value="Fer4_16"/>
    <property type="match status" value="1"/>
</dbReference>
<evidence type="ECO:0000256" key="8">
    <source>
        <dbReference type="ARBA" id="ARBA00023014"/>
    </source>
</evidence>
<dbReference type="InterPro" id="IPR017900">
    <property type="entry name" value="4Fe4S_Fe_S_CS"/>
</dbReference>
<evidence type="ECO:0000256" key="1">
    <source>
        <dbReference type="ARBA" id="ARBA00022485"/>
    </source>
</evidence>
<keyword evidence="3" id="KW-0819">tRNA processing</keyword>
<proteinExistence type="predicted"/>
<evidence type="ECO:0000256" key="6">
    <source>
        <dbReference type="ARBA" id="ARBA00023002"/>
    </source>
</evidence>
<evidence type="ECO:0000256" key="4">
    <source>
        <dbReference type="ARBA" id="ARBA00022723"/>
    </source>
</evidence>
<sequence>METWLKDGFHADMGWIEKRRDERSDIFTYFPDAKTIISVGMNYYTGINGEINNSSLHFSNYAWGDDYHALLKTRLFELLSFIQSHKTEVNGLVCVDTSPIMEKVWAQEAGLGWQGKHTNLISKDYGSWLFLGEVILDIELNYDPPFEEDLCGSCTACIDACPTKALDEYVLDSQKCISYLTIEHRGPFPLEYQDQLHGWMYGCDICQEVCPWNQKFQKKSNEPAFQPRWEIIHWSKNKWERLDKEGFRELFKDSAVKRTKFEGLKRNVFANNNNR</sequence>
<dbReference type="PANTHER" id="PTHR30002">
    <property type="entry name" value="EPOXYQUEUOSINE REDUCTASE"/>
    <property type="match status" value="1"/>
</dbReference>
<dbReference type="GO" id="GO:0052693">
    <property type="term" value="F:epoxyqueuosine reductase activity"/>
    <property type="evidence" value="ECO:0007669"/>
    <property type="project" value="TreeGrafter"/>
</dbReference>
<dbReference type="FunFam" id="3.30.70.20:FF:000037">
    <property type="entry name" value="Epoxyqueuosine reductase"/>
    <property type="match status" value="1"/>
</dbReference>
<dbReference type="SUPFAM" id="SSF46548">
    <property type="entry name" value="alpha-helical ferredoxin"/>
    <property type="match status" value="1"/>
</dbReference>
<keyword evidence="7" id="KW-0408">Iron</keyword>
<dbReference type="EMBL" id="UINC01006459">
    <property type="protein sequence ID" value="SVA27659.1"/>
    <property type="molecule type" value="Genomic_DNA"/>
</dbReference>
<evidence type="ECO:0000256" key="7">
    <source>
        <dbReference type="ARBA" id="ARBA00023004"/>
    </source>
</evidence>
<accession>A0A381UHN7</accession>